<dbReference type="PANTHER" id="PTHR43431:SF7">
    <property type="entry name" value="OXIDOREDUCTASE, SHORT CHAIN DEHYDROGENASE_REDUCTASE FAMILY (AFU_ORTHOLOGUE AFUA_5G14000)"/>
    <property type="match status" value="1"/>
</dbReference>
<evidence type="ECO:0000313" key="1">
    <source>
        <dbReference type="EMBL" id="MCT7374982.1"/>
    </source>
</evidence>
<reference evidence="1 2" key="1">
    <citation type="submission" date="2022-09" db="EMBL/GenBank/DDBJ databases">
        <title>Chelativorans salina sp. nov., a novel slightly halophilic bacterium isolated from a saline lake sediment enrichment.</title>
        <authorList>
            <person name="Gao L."/>
            <person name="Fang B.-Z."/>
            <person name="Li W.-J."/>
        </authorList>
    </citation>
    <scope>NUCLEOTIDE SEQUENCE [LARGE SCALE GENOMIC DNA]</scope>
    <source>
        <strain evidence="1 2">EGI FJ00035</strain>
    </source>
</reference>
<organism evidence="1 2">
    <name type="scientific">Chelativorans salis</name>
    <dbReference type="NCBI Taxonomy" id="2978478"/>
    <lineage>
        <taxon>Bacteria</taxon>
        <taxon>Pseudomonadati</taxon>
        <taxon>Pseudomonadota</taxon>
        <taxon>Alphaproteobacteria</taxon>
        <taxon>Hyphomicrobiales</taxon>
        <taxon>Phyllobacteriaceae</taxon>
        <taxon>Chelativorans</taxon>
    </lineage>
</organism>
<dbReference type="PANTHER" id="PTHR43431">
    <property type="entry name" value="OXIDOREDUCTASE, SHORT CHAIN DEHYDROGENASE/REDUCTASE FAMILY (AFU_ORTHOLOGUE AFUA_5G14000)"/>
    <property type="match status" value="1"/>
</dbReference>
<protein>
    <submittedName>
        <fullName evidence="1">SDR family NAD(P)-dependent oxidoreductase</fullName>
    </submittedName>
</protein>
<dbReference type="InterPro" id="IPR002347">
    <property type="entry name" value="SDR_fam"/>
</dbReference>
<dbReference type="EMBL" id="JAOCZP010000002">
    <property type="protein sequence ID" value="MCT7374982.1"/>
    <property type="molecule type" value="Genomic_DNA"/>
</dbReference>
<sequence length="228" mass="24345">MSVALIVGVGDGLSASLARKLAARGYRLVFAARNIAKLGGLAAETKAVTVACDASQKDDVAALFEQVDEMGEALEIAIYNPSARARGPFIEIDPDAVQTGLQVTAFGAFLVAQQAARRMLPRGHGAIFFTGASAGVKGFPQSASFAMGKFALRGLAQSLARELHPKGVHIGHVVVDGAIRNPGRTEPPDRPDSMLDPDAIAETYMQLLEQDRSAWSWEIEVRPWVETF</sequence>
<dbReference type="SUPFAM" id="SSF51735">
    <property type="entry name" value="NAD(P)-binding Rossmann-fold domains"/>
    <property type="match status" value="1"/>
</dbReference>
<dbReference type="RefSeq" id="WP_260901624.1">
    <property type="nucleotide sequence ID" value="NZ_JAOCZP010000002.1"/>
</dbReference>
<accession>A0ABT2LMC7</accession>
<keyword evidence="2" id="KW-1185">Reference proteome</keyword>
<dbReference type="InterPro" id="IPR036291">
    <property type="entry name" value="NAD(P)-bd_dom_sf"/>
</dbReference>
<evidence type="ECO:0000313" key="2">
    <source>
        <dbReference type="Proteomes" id="UP001320831"/>
    </source>
</evidence>
<dbReference type="Pfam" id="PF00106">
    <property type="entry name" value="adh_short"/>
    <property type="match status" value="1"/>
</dbReference>
<dbReference type="Proteomes" id="UP001320831">
    <property type="component" value="Unassembled WGS sequence"/>
</dbReference>
<comment type="caution">
    <text evidence="1">The sequence shown here is derived from an EMBL/GenBank/DDBJ whole genome shotgun (WGS) entry which is preliminary data.</text>
</comment>
<gene>
    <name evidence="1" type="ORF">N5A92_08015</name>
</gene>
<name>A0ABT2LMC7_9HYPH</name>
<dbReference type="Gene3D" id="3.40.50.720">
    <property type="entry name" value="NAD(P)-binding Rossmann-like Domain"/>
    <property type="match status" value="1"/>
</dbReference>
<proteinExistence type="predicted"/>
<dbReference type="PRINTS" id="PR00081">
    <property type="entry name" value="GDHRDH"/>
</dbReference>